<evidence type="ECO:0000256" key="2">
    <source>
        <dbReference type="ARBA" id="ARBA00023002"/>
    </source>
</evidence>
<organism evidence="4 5">
    <name type="scientific">candidate division WWE3 bacterium RIFCSPLOWO2_01_FULL_37_15</name>
    <dbReference type="NCBI Taxonomy" id="1802622"/>
    <lineage>
        <taxon>Bacteria</taxon>
        <taxon>Katanobacteria</taxon>
    </lineage>
</organism>
<protein>
    <recommendedName>
        <fullName evidence="6">3-oxoacyl-ACP reductase</fullName>
    </recommendedName>
</protein>
<sequence length="229" mass="25496">MNGKKVVLITGGSRGLGKAIASELRNRYQVIISSENESELKSTAEALNLNFHVCDVSDYTQIDETVKYVSAKFGRIDVLINNAGIWIQGPLETNNPDHIKKVFEINTLGVVYMTRAVLPMMIKDQSGTILIVNSVSGITAKPERTVYDSSKWALTGFTECLRQEVSKYKIKVLSLHPSLMNTTLFEKAGKLRDVQKAIEPEEVAKVVSYMISVEGDNFLSHVVLRNLNF</sequence>
<evidence type="ECO:0008006" key="6">
    <source>
        <dbReference type="Google" id="ProtNLM"/>
    </source>
</evidence>
<dbReference type="Gene3D" id="3.40.50.720">
    <property type="entry name" value="NAD(P)-binding Rossmann-like Domain"/>
    <property type="match status" value="1"/>
</dbReference>
<accession>A0A1F4UUV9</accession>
<evidence type="ECO:0000256" key="1">
    <source>
        <dbReference type="ARBA" id="ARBA00006484"/>
    </source>
</evidence>
<dbReference type="GO" id="GO:0016491">
    <property type="term" value="F:oxidoreductase activity"/>
    <property type="evidence" value="ECO:0007669"/>
    <property type="project" value="UniProtKB-KW"/>
</dbReference>
<evidence type="ECO:0000256" key="3">
    <source>
        <dbReference type="RuleBase" id="RU000363"/>
    </source>
</evidence>
<dbReference type="PANTHER" id="PTHR44196:SF1">
    <property type="entry name" value="DEHYDROGENASE_REDUCTASE SDR FAMILY MEMBER 7B"/>
    <property type="match status" value="1"/>
</dbReference>
<dbReference type="PRINTS" id="PR00081">
    <property type="entry name" value="GDHRDH"/>
</dbReference>
<dbReference type="PANTHER" id="PTHR44196">
    <property type="entry name" value="DEHYDROGENASE/REDUCTASE SDR FAMILY MEMBER 7B"/>
    <property type="match status" value="1"/>
</dbReference>
<proteinExistence type="inferred from homology"/>
<dbReference type="GO" id="GO:0016020">
    <property type="term" value="C:membrane"/>
    <property type="evidence" value="ECO:0007669"/>
    <property type="project" value="TreeGrafter"/>
</dbReference>
<name>A0A1F4UUV9_UNCKA</name>
<comment type="similarity">
    <text evidence="1 3">Belongs to the short-chain dehydrogenases/reductases (SDR) family.</text>
</comment>
<dbReference type="PRINTS" id="PR00080">
    <property type="entry name" value="SDRFAMILY"/>
</dbReference>
<dbReference type="AlphaFoldDB" id="A0A1F4UUV9"/>
<reference evidence="4 5" key="1">
    <citation type="journal article" date="2016" name="Nat. Commun.">
        <title>Thousands of microbial genomes shed light on interconnected biogeochemical processes in an aquifer system.</title>
        <authorList>
            <person name="Anantharaman K."/>
            <person name="Brown C.T."/>
            <person name="Hug L.A."/>
            <person name="Sharon I."/>
            <person name="Castelle C.J."/>
            <person name="Probst A.J."/>
            <person name="Thomas B.C."/>
            <person name="Singh A."/>
            <person name="Wilkins M.J."/>
            <person name="Karaoz U."/>
            <person name="Brodie E.L."/>
            <person name="Williams K.H."/>
            <person name="Hubbard S.S."/>
            <person name="Banfield J.F."/>
        </authorList>
    </citation>
    <scope>NUCLEOTIDE SEQUENCE [LARGE SCALE GENOMIC DNA]</scope>
</reference>
<dbReference type="InterPro" id="IPR036291">
    <property type="entry name" value="NAD(P)-bd_dom_sf"/>
</dbReference>
<evidence type="ECO:0000313" key="5">
    <source>
        <dbReference type="Proteomes" id="UP000177458"/>
    </source>
</evidence>
<dbReference type="Pfam" id="PF00106">
    <property type="entry name" value="adh_short"/>
    <property type="match status" value="1"/>
</dbReference>
<comment type="caution">
    <text evidence="4">The sequence shown here is derived from an EMBL/GenBank/DDBJ whole genome shotgun (WGS) entry which is preliminary data.</text>
</comment>
<dbReference type="InterPro" id="IPR002347">
    <property type="entry name" value="SDR_fam"/>
</dbReference>
<dbReference type="SUPFAM" id="SSF51735">
    <property type="entry name" value="NAD(P)-binding Rossmann-fold domains"/>
    <property type="match status" value="1"/>
</dbReference>
<keyword evidence="2" id="KW-0560">Oxidoreductase</keyword>
<dbReference type="Proteomes" id="UP000177458">
    <property type="component" value="Unassembled WGS sequence"/>
</dbReference>
<gene>
    <name evidence="4" type="ORF">A3A69_00645</name>
</gene>
<dbReference type="EMBL" id="MEVF01000038">
    <property type="protein sequence ID" value="OGC48580.1"/>
    <property type="molecule type" value="Genomic_DNA"/>
</dbReference>
<evidence type="ECO:0000313" key="4">
    <source>
        <dbReference type="EMBL" id="OGC48580.1"/>
    </source>
</evidence>